<comment type="caution">
    <text evidence="1">The sequence shown here is derived from an EMBL/GenBank/DDBJ whole genome shotgun (WGS) entry which is preliminary data.</text>
</comment>
<evidence type="ECO:0000313" key="2">
    <source>
        <dbReference type="Proteomes" id="UP001607069"/>
    </source>
</evidence>
<gene>
    <name evidence="1" type="ORF">ACG5V6_20200</name>
</gene>
<sequence>MNSSLEILQKWYASVCDGDWEHSYGIRIETTDNPGWILVVDLVRTSLHGRTCDREYQSVDGFWMSAKSDGIEFVAACDPCSLERVIDYFIEFSAPESA</sequence>
<dbReference type="EMBL" id="JBIHMK010000085">
    <property type="protein sequence ID" value="MFH0250524.1"/>
    <property type="molecule type" value="Genomic_DNA"/>
</dbReference>
<keyword evidence="2" id="KW-1185">Reference proteome</keyword>
<evidence type="ECO:0000313" key="1">
    <source>
        <dbReference type="EMBL" id="MFH0250524.1"/>
    </source>
</evidence>
<dbReference type="InterPro" id="IPR028228">
    <property type="entry name" value="Imm53"/>
</dbReference>
<proteinExistence type="predicted"/>
<dbReference type="Proteomes" id="UP001607069">
    <property type="component" value="Unassembled WGS sequence"/>
</dbReference>
<protein>
    <submittedName>
        <fullName evidence="1">Imm53 family immunity protein</fullName>
    </submittedName>
</protein>
<accession>A0ABW7HX81</accession>
<reference evidence="1 2" key="1">
    <citation type="submission" date="2024-10" db="EMBL/GenBank/DDBJ databases">
        <authorList>
            <person name="Cho J.-C."/>
        </authorList>
    </citation>
    <scope>NUCLEOTIDE SEQUENCE [LARGE SCALE GENOMIC DNA]</scope>
    <source>
        <strain evidence="1 2">KCTC29696</strain>
    </source>
</reference>
<name>A0ABW7HX81_9ACTN</name>
<dbReference type="Pfam" id="PF15580">
    <property type="entry name" value="Imm53"/>
    <property type="match status" value="1"/>
</dbReference>
<dbReference type="RefSeq" id="WP_279948370.1">
    <property type="nucleotide sequence ID" value="NZ_BAABEN010000003.1"/>
</dbReference>
<organism evidence="1 2">
    <name type="scientific">Streptomyces chitinivorans</name>
    <dbReference type="NCBI Taxonomy" id="1257027"/>
    <lineage>
        <taxon>Bacteria</taxon>
        <taxon>Bacillati</taxon>
        <taxon>Actinomycetota</taxon>
        <taxon>Actinomycetes</taxon>
        <taxon>Kitasatosporales</taxon>
        <taxon>Streptomycetaceae</taxon>
        <taxon>Streptomyces</taxon>
    </lineage>
</organism>